<dbReference type="PANTHER" id="PTHR14815">
    <property type="entry name" value="DDB1- AND CUL4-ASSOCIATED FACTOR 17"/>
    <property type="match status" value="1"/>
</dbReference>
<evidence type="ECO:0000313" key="2">
    <source>
        <dbReference type="EMBL" id="KAG5283652.1"/>
    </source>
</evidence>
<dbReference type="PANTHER" id="PTHR14815:SF2">
    <property type="entry name" value="DDB1- AND CUL4-ASSOCIATED FACTOR 17"/>
    <property type="match status" value="1"/>
</dbReference>
<evidence type="ECO:0008006" key="4">
    <source>
        <dbReference type="Google" id="ProtNLM"/>
    </source>
</evidence>
<dbReference type="EMBL" id="JADWDJ010000003">
    <property type="protein sequence ID" value="KAG5283652.1"/>
    <property type="molecule type" value="Genomic_DNA"/>
</dbReference>
<reference evidence="2" key="1">
    <citation type="submission" date="2020-10" db="EMBL/GenBank/DDBJ databases">
        <title>Chromosome-scale genome assembly of the Allis shad, Alosa alosa.</title>
        <authorList>
            <person name="Margot Z."/>
            <person name="Christophe K."/>
            <person name="Cabau C."/>
            <person name="Louis A."/>
            <person name="Berthelot C."/>
            <person name="Parey E."/>
            <person name="Roest Crollius H."/>
            <person name="Montfort J."/>
            <person name="Robinson-Rechavi M."/>
            <person name="Bucao C."/>
            <person name="Bouchez O."/>
            <person name="Gislard M."/>
            <person name="Lluch J."/>
            <person name="Milhes M."/>
            <person name="Lampietro C."/>
            <person name="Lopez Roques C."/>
            <person name="Donnadieu C."/>
            <person name="Braasch I."/>
            <person name="Desvignes T."/>
            <person name="Postlethwait J."/>
            <person name="Bobe J."/>
            <person name="Guiguen Y."/>
        </authorList>
    </citation>
    <scope>NUCLEOTIDE SEQUENCE</scope>
    <source>
        <strain evidence="2">M-15738</strain>
        <tissue evidence="2">Blood</tissue>
    </source>
</reference>
<feature type="compositionally biased region" description="Polar residues" evidence="1">
    <location>
        <begin position="1"/>
        <end position="11"/>
    </location>
</feature>
<evidence type="ECO:0000256" key="1">
    <source>
        <dbReference type="SAM" id="MobiDB-lite"/>
    </source>
</evidence>
<dbReference type="GO" id="GO:0016567">
    <property type="term" value="P:protein ubiquitination"/>
    <property type="evidence" value="ECO:0007669"/>
    <property type="project" value="InterPro"/>
</dbReference>
<accession>A0AAV6HBV3</accession>
<dbReference type="Pfam" id="PF15802">
    <property type="entry name" value="DCAF17"/>
    <property type="match status" value="1"/>
</dbReference>
<dbReference type="GO" id="GO:0080008">
    <property type="term" value="C:Cul4-RING E3 ubiquitin ligase complex"/>
    <property type="evidence" value="ECO:0007669"/>
    <property type="project" value="TreeGrafter"/>
</dbReference>
<protein>
    <recommendedName>
        <fullName evidence="4">DDB1- and CUL4-associated factor 17</fullName>
    </recommendedName>
</protein>
<dbReference type="InterPro" id="IPR031620">
    <property type="entry name" value="DCAF17"/>
</dbReference>
<organism evidence="2 3">
    <name type="scientific">Alosa alosa</name>
    <name type="common">allis shad</name>
    <dbReference type="NCBI Taxonomy" id="278164"/>
    <lineage>
        <taxon>Eukaryota</taxon>
        <taxon>Metazoa</taxon>
        <taxon>Chordata</taxon>
        <taxon>Craniata</taxon>
        <taxon>Vertebrata</taxon>
        <taxon>Euteleostomi</taxon>
        <taxon>Actinopterygii</taxon>
        <taxon>Neopterygii</taxon>
        <taxon>Teleostei</taxon>
        <taxon>Clupei</taxon>
        <taxon>Clupeiformes</taxon>
        <taxon>Clupeoidei</taxon>
        <taxon>Clupeidae</taxon>
        <taxon>Alosa</taxon>
    </lineage>
</organism>
<name>A0AAV6HBV3_9TELE</name>
<dbReference type="AlphaFoldDB" id="A0AAV6HBV3"/>
<keyword evidence="3" id="KW-1185">Reference proteome</keyword>
<comment type="caution">
    <text evidence="2">The sequence shown here is derived from an EMBL/GenBank/DDBJ whole genome shotgun (WGS) entry which is preliminary data.</text>
</comment>
<proteinExistence type="predicted"/>
<sequence length="525" mass="59587">MSPKQTPSQQRPLAREQRSGKNACLHMDFRSRGYYSKDAGCLLRRNLTLLREILLNNDVVFKEVWTKISKSPISYESGRLYFENYRCCYTSQQAKPRLLYELPKCSKAEKIEDALFLQSPLGSMLPSPSDQQSSLLVVTGNSWLCRISSNTGEVLQRVYLSPQHKFRYLNWDDSQETIYAKSIQKKLSPLARQAGLDDSTLMFLAVFRVFPLKLVGVLEINKRVFGSTVADVVLSQGVLAVSHTTKCVRLYSLETIVDMFRTKELVIGEHCDLGGTQGIVGEPPLGIPVNIHITEAPPVLFEVTYHEGIQIGGIPFHFIYTPSHKKHRGTHHVCSLKDGALARNGIQDMNCCSLESDWILFHPDQSGRIIHVGPNTINVLKMLTVWGGDSQSEITKDFSIIAQRDQHEASQVTVTSSGRTVKRRVHQLDDDPEHETFRMVEYEDELDLLTVVVTRREEAGGEAAVCLHDNNNGAMMKRILLRESWDETYSHQLILDRDTIVHIEQGRNNNFCCHVYKMTPKRLNE</sequence>
<evidence type="ECO:0000313" key="3">
    <source>
        <dbReference type="Proteomes" id="UP000823561"/>
    </source>
</evidence>
<dbReference type="Proteomes" id="UP000823561">
    <property type="component" value="Chromosome 3"/>
</dbReference>
<gene>
    <name evidence="2" type="ORF">AALO_G00044470</name>
</gene>
<feature type="region of interest" description="Disordered" evidence="1">
    <location>
        <begin position="1"/>
        <end position="20"/>
    </location>
</feature>